<dbReference type="AlphaFoldDB" id="A0A2H3EYS0"/>
<dbReference type="InParanoid" id="A0A2H3EYS0"/>
<sequence length="315" mass="35993">MFGRMRDLFLRCVPDSLKIENSITFPDHSTSLLSHNKSWRYLQEIRTRHKRTQVELTQTQTNAVERTHAGVERRILLAPSALCEIAVTLARKLRQIKLATKRMVHELCCYNKARRYCFGAPSSARTIFWIVRYAESRRFLLNWNAAIGPANRCRGRTVNPVDGIHSSIYKLYQTAENTAPLVPPKRVSRDIRKKNQKKGEKIVLGANEPRGIGAKTKTKGMAVLKHKATKSMKFLRLKAKPKEMKYAIDPETAMAGKCTAWQSPEVAHETLGFDTPDLRSPHMRGNRKTSNCSSYVRGLKSDVKLEHLQIVTIRR</sequence>
<dbReference type="EMBL" id="KZ293644">
    <property type="protein sequence ID" value="PBL04444.1"/>
    <property type="molecule type" value="Genomic_DNA"/>
</dbReference>
<evidence type="ECO:0000313" key="2">
    <source>
        <dbReference type="Proteomes" id="UP000217790"/>
    </source>
</evidence>
<proteinExistence type="predicted"/>
<gene>
    <name evidence="1" type="ORF">ARMGADRAFT_1022858</name>
</gene>
<keyword evidence="2" id="KW-1185">Reference proteome</keyword>
<name>A0A2H3EYS0_ARMGA</name>
<reference evidence="2" key="1">
    <citation type="journal article" date="2017" name="Nat. Ecol. Evol.">
        <title>Genome expansion and lineage-specific genetic innovations in the forest pathogenic fungi Armillaria.</title>
        <authorList>
            <person name="Sipos G."/>
            <person name="Prasanna A.N."/>
            <person name="Walter M.C."/>
            <person name="O'Connor E."/>
            <person name="Balint B."/>
            <person name="Krizsan K."/>
            <person name="Kiss B."/>
            <person name="Hess J."/>
            <person name="Varga T."/>
            <person name="Slot J."/>
            <person name="Riley R."/>
            <person name="Boka B."/>
            <person name="Rigling D."/>
            <person name="Barry K."/>
            <person name="Lee J."/>
            <person name="Mihaltcheva S."/>
            <person name="LaButti K."/>
            <person name="Lipzen A."/>
            <person name="Waldron R."/>
            <person name="Moloney N.M."/>
            <person name="Sperisen C."/>
            <person name="Kredics L."/>
            <person name="Vagvoelgyi C."/>
            <person name="Patrignani A."/>
            <person name="Fitzpatrick D."/>
            <person name="Nagy I."/>
            <person name="Doyle S."/>
            <person name="Anderson J.B."/>
            <person name="Grigoriev I.V."/>
            <person name="Gueldener U."/>
            <person name="Muensterkoetter M."/>
            <person name="Nagy L.G."/>
        </authorList>
    </citation>
    <scope>NUCLEOTIDE SEQUENCE [LARGE SCALE GENOMIC DNA]</scope>
    <source>
        <strain evidence="2">Ar21-2</strain>
    </source>
</reference>
<evidence type="ECO:0000313" key="1">
    <source>
        <dbReference type="EMBL" id="PBL04444.1"/>
    </source>
</evidence>
<accession>A0A2H3EYS0</accession>
<organism evidence="1 2">
    <name type="scientific">Armillaria gallica</name>
    <name type="common">Bulbous honey fungus</name>
    <name type="synonym">Armillaria bulbosa</name>
    <dbReference type="NCBI Taxonomy" id="47427"/>
    <lineage>
        <taxon>Eukaryota</taxon>
        <taxon>Fungi</taxon>
        <taxon>Dikarya</taxon>
        <taxon>Basidiomycota</taxon>
        <taxon>Agaricomycotina</taxon>
        <taxon>Agaricomycetes</taxon>
        <taxon>Agaricomycetidae</taxon>
        <taxon>Agaricales</taxon>
        <taxon>Marasmiineae</taxon>
        <taxon>Physalacriaceae</taxon>
        <taxon>Armillaria</taxon>
    </lineage>
</organism>
<protein>
    <submittedName>
        <fullName evidence="1">Uncharacterized protein</fullName>
    </submittedName>
</protein>
<dbReference type="Proteomes" id="UP000217790">
    <property type="component" value="Unassembled WGS sequence"/>
</dbReference>